<dbReference type="RefSeq" id="WP_133122688.1">
    <property type="nucleotide sequence ID" value="NZ_NMVR01000403.1"/>
</dbReference>
<dbReference type="EMBL" id="NMVR01000403">
    <property type="protein sequence ID" value="PJG36298.1"/>
    <property type="molecule type" value="Genomic_DNA"/>
</dbReference>
<dbReference type="AlphaFoldDB" id="A0AAP8KL43"/>
<name>A0AAP8KL43_9ENTR</name>
<dbReference type="GO" id="GO:0003700">
    <property type="term" value="F:DNA-binding transcription factor activity"/>
    <property type="evidence" value="ECO:0007669"/>
    <property type="project" value="InterPro"/>
</dbReference>
<organism evidence="2 3">
    <name type="scientific">Enterobacter hormaechei</name>
    <dbReference type="NCBI Taxonomy" id="158836"/>
    <lineage>
        <taxon>Bacteria</taxon>
        <taxon>Pseudomonadati</taxon>
        <taxon>Pseudomonadota</taxon>
        <taxon>Gammaproteobacteria</taxon>
        <taxon>Enterobacterales</taxon>
        <taxon>Enterobacteriaceae</taxon>
        <taxon>Enterobacter</taxon>
        <taxon>Enterobacter cloacae complex</taxon>
    </lineage>
</organism>
<dbReference type="SUPFAM" id="SSF53697">
    <property type="entry name" value="SIS domain"/>
    <property type="match status" value="1"/>
</dbReference>
<dbReference type="GO" id="GO:0097367">
    <property type="term" value="F:carbohydrate derivative binding"/>
    <property type="evidence" value="ECO:0007669"/>
    <property type="project" value="InterPro"/>
</dbReference>
<protein>
    <submittedName>
        <fullName evidence="2">RpiR family transcriptional regulator</fullName>
    </submittedName>
</protein>
<dbReference type="InterPro" id="IPR046348">
    <property type="entry name" value="SIS_dom_sf"/>
</dbReference>
<accession>A0AAP8KL43</accession>
<dbReference type="Proteomes" id="UP000231328">
    <property type="component" value="Unassembled WGS sequence"/>
</dbReference>
<evidence type="ECO:0000313" key="3">
    <source>
        <dbReference type="Proteomes" id="UP000231328"/>
    </source>
</evidence>
<dbReference type="InterPro" id="IPR001347">
    <property type="entry name" value="SIS_dom"/>
</dbReference>
<dbReference type="GO" id="GO:1901135">
    <property type="term" value="P:carbohydrate derivative metabolic process"/>
    <property type="evidence" value="ECO:0007669"/>
    <property type="project" value="InterPro"/>
</dbReference>
<feature type="non-terminal residue" evidence="2">
    <location>
        <position position="1"/>
    </location>
</feature>
<dbReference type="PANTHER" id="PTHR30514">
    <property type="entry name" value="GLUCOKINASE"/>
    <property type="match status" value="1"/>
</dbReference>
<evidence type="ECO:0000259" key="1">
    <source>
        <dbReference type="PROSITE" id="PS51464"/>
    </source>
</evidence>
<dbReference type="PANTHER" id="PTHR30514:SF21">
    <property type="entry name" value="RPIR-FAMILY TRANSCRIPTIONAL REGULATOR"/>
    <property type="match status" value="1"/>
</dbReference>
<gene>
    <name evidence="2" type="ORF">CGZ54_29235</name>
</gene>
<dbReference type="GO" id="GO:0003677">
    <property type="term" value="F:DNA binding"/>
    <property type="evidence" value="ECO:0007669"/>
    <property type="project" value="InterPro"/>
</dbReference>
<evidence type="ECO:0000313" key="2">
    <source>
        <dbReference type="EMBL" id="PJG36298.1"/>
    </source>
</evidence>
<reference evidence="2 3" key="1">
    <citation type="submission" date="2017-07" db="EMBL/GenBank/DDBJ databases">
        <title>Draft genome sequence of Enterobacter cloacae ST128, a clinical strain coproducing KPC-2 and NDM-1 carbapenemases.</title>
        <authorList>
            <person name="Li X."/>
        </authorList>
    </citation>
    <scope>NUCLEOTIDE SEQUENCE [LARGE SCALE GENOMIC DNA]</scope>
    <source>
        <strain evidence="2 3">HBY</strain>
    </source>
</reference>
<proteinExistence type="predicted"/>
<comment type="caution">
    <text evidence="2">The sequence shown here is derived from an EMBL/GenBank/DDBJ whole genome shotgun (WGS) entry which is preliminary data.</text>
</comment>
<feature type="domain" description="SIS" evidence="1">
    <location>
        <begin position="1"/>
        <end position="107"/>
    </location>
</feature>
<dbReference type="InterPro" id="IPR047640">
    <property type="entry name" value="RpiR-like"/>
</dbReference>
<dbReference type="InterPro" id="IPR035472">
    <property type="entry name" value="RpiR-like_SIS"/>
</dbReference>
<dbReference type="Gene3D" id="3.40.50.10490">
    <property type="entry name" value="Glucose-6-phosphate isomerase like protein, domain 1"/>
    <property type="match status" value="1"/>
</dbReference>
<dbReference type="Pfam" id="PF01380">
    <property type="entry name" value="SIS"/>
    <property type="match status" value="1"/>
</dbReference>
<dbReference type="CDD" id="cd05013">
    <property type="entry name" value="SIS_RpiR"/>
    <property type="match status" value="1"/>
</dbReference>
<sequence length="108" mass="11687">LKGNVTTDSHLMKISASLLSHSDMFIAMSNSGNTSELISAAEVAKSHGAYVVAITNFEGSKLTDCADLVLLTTDQSRNTDHQFINTQIATLFLIDIVSYHLLENTNLS</sequence>
<dbReference type="PROSITE" id="PS51464">
    <property type="entry name" value="SIS"/>
    <property type="match status" value="1"/>
</dbReference>